<dbReference type="GO" id="GO:0000981">
    <property type="term" value="F:DNA-binding transcription factor activity, RNA polymerase II-specific"/>
    <property type="evidence" value="ECO:0007669"/>
    <property type="project" value="InterPro"/>
</dbReference>
<comment type="similarity">
    <text evidence="2">Belongs to the bZIP family.</text>
</comment>
<dbReference type="InterPro" id="IPR046347">
    <property type="entry name" value="bZIP_sf"/>
</dbReference>
<name>A0AA35JHX6_SACUV</name>
<evidence type="ECO:0000256" key="2">
    <source>
        <dbReference type="ARBA" id="ARBA00007163"/>
    </source>
</evidence>
<protein>
    <recommendedName>
        <fullName evidence="9">BZIP domain-containing protein</fullName>
    </recommendedName>
</protein>
<evidence type="ECO:0000256" key="5">
    <source>
        <dbReference type="ARBA" id="ARBA00023163"/>
    </source>
</evidence>
<dbReference type="InterPro" id="IPR004827">
    <property type="entry name" value="bZIP"/>
</dbReference>
<dbReference type="PROSITE" id="PS00036">
    <property type="entry name" value="BZIP_BASIC"/>
    <property type="match status" value="1"/>
</dbReference>
<dbReference type="SUPFAM" id="SSF57959">
    <property type="entry name" value="Leucine zipper domain"/>
    <property type="match status" value="1"/>
</dbReference>
<keyword evidence="3" id="KW-0805">Transcription regulation</keyword>
<evidence type="ECO:0000313" key="11">
    <source>
        <dbReference type="Proteomes" id="UP001162090"/>
    </source>
</evidence>
<keyword evidence="4" id="KW-0238">DNA-binding</keyword>
<dbReference type="GO" id="GO:0003677">
    <property type="term" value="F:DNA binding"/>
    <property type="evidence" value="ECO:0007669"/>
    <property type="project" value="UniProtKB-KW"/>
</dbReference>
<keyword evidence="5" id="KW-0804">Transcription</keyword>
<evidence type="ECO:0000256" key="4">
    <source>
        <dbReference type="ARBA" id="ARBA00023125"/>
    </source>
</evidence>
<feature type="compositionally biased region" description="Polar residues" evidence="8">
    <location>
        <begin position="7"/>
        <end position="24"/>
    </location>
</feature>
<evidence type="ECO:0000313" key="10">
    <source>
        <dbReference type="EMBL" id="CAI4060722.1"/>
    </source>
</evidence>
<evidence type="ECO:0000256" key="8">
    <source>
        <dbReference type="SAM" id="MobiDB-lite"/>
    </source>
</evidence>
<feature type="domain" description="BZIP" evidence="9">
    <location>
        <begin position="45"/>
        <end position="59"/>
    </location>
</feature>
<dbReference type="PANTHER" id="PTHR46714">
    <property type="entry name" value="TRANSCRIPTIONAL ACTIVATOR HAC1"/>
    <property type="match status" value="1"/>
</dbReference>
<dbReference type="EMBL" id="OX365917">
    <property type="protein sequence ID" value="CAI4060722.1"/>
    <property type="molecule type" value="Genomic_DNA"/>
</dbReference>
<feature type="region of interest" description="Disordered" evidence="8">
    <location>
        <begin position="1"/>
        <end position="41"/>
    </location>
</feature>
<proteinExistence type="inferred from homology"/>
<dbReference type="AlphaFoldDB" id="A0AA35JHX6"/>
<evidence type="ECO:0000256" key="3">
    <source>
        <dbReference type="ARBA" id="ARBA00023015"/>
    </source>
</evidence>
<accession>A0AA35JHX6</accession>
<comment type="subcellular location">
    <subcellularLocation>
        <location evidence="1">Nucleus</location>
    </subcellularLocation>
</comment>
<evidence type="ECO:0000259" key="9">
    <source>
        <dbReference type="PROSITE" id="PS00036"/>
    </source>
</evidence>
<evidence type="ECO:0000256" key="7">
    <source>
        <dbReference type="ARBA" id="ARBA00023242"/>
    </source>
</evidence>
<dbReference type="InterPro" id="IPR044280">
    <property type="entry name" value="Hac1/HY5"/>
</dbReference>
<organism evidence="10 11">
    <name type="scientific">Saccharomyces uvarum</name>
    <name type="common">Yeast</name>
    <name type="synonym">Saccharomyces bayanus var. uvarum</name>
    <dbReference type="NCBI Taxonomy" id="230603"/>
    <lineage>
        <taxon>Eukaryota</taxon>
        <taxon>Fungi</taxon>
        <taxon>Dikarya</taxon>
        <taxon>Ascomycota</taxon>
        <taxon>Saccharomycotina</taxon>
        <taxon>Saccharomycetes</taxon>
        <taxon>Saccharomycetales</taxon>
        <taxon>Saccharomycetaceae</taxon>
        <taxon>Saccharomyces</taxon>
    </lineage>
</organism>
<feature type="compositionally biased region" description="Low complexity" evidence="8">
    <location>
        <begin position="120"/>
        <end position="135"/>
    </location>
</feature>
<keyword evidence="6" id="KW-0834">Unfolded protein response</keyword>
<keyword evidence="7" id="KW-0539">Nucleus</keyword>
<dbReference type="Proteomes" id="UP001162090">
    <property type="component" value="Chromosome 6"/>
</dbReference>
<gene>
    <name evidence="10" type="primary">SUVC06G0200</name>
    <name evidence="10" type="ORF">SUVC_06G0200</name>
</gene>
<evidence type="ECO:0000256" key="6">
    <source>
        <dbReference type="ARBA" id="ARBA00023230"/>
    </source>
</evidence>
<dbReference type="GO" id="GO:0005634">
    <property type="term" value="C:nucleus"/>
    <property type="evidence" value="ECO:0007669"/>
    <property type="project" value="UniProtKB-SubCell"/>
</dbReference>
<dbReference type="GO" id="GO:0045944">
    <property type="term" value="P:positive regulation of transcription by RNA polymerase II"/>
    <property type="evidence" value="ECO:0007669"/>
    <property type="project" value="InterPro"/>
</dbReference>
<evidence type="ECO:0000256" key="1">
    <source>
        <dbReference type="ARBA" id="ARBA00004123"/>
    </source>
</evidence>
<dbReference type="GO" id="GO:0006986">
    <property type="term" value="P:response to unfolded protein"/>
    <property type="evidence" value="ECO:0007669"/>
    <property type="project" value="UniProtKB-KW"/>
</dbReference>
<feature type="region of interest" description="Disordered" evidence="8">
    <location>
        <begin position="120"/>
        <end position="154"/>
    </location>
</feature>
<dbReference type="Gene3D" id="1.20.5.170">
    <property type="match status" value="1"/>
</dbReference>
<sequence>MEMTDFELTSDSQSNSAIPTNFKSTLPPRKRAKTKEEKEQRRIERILRNRRAAHQSREKKRLHLQYLEKKCSLLESLLSSVDLEKLAEREDVLACSRDAFVAHLDEYRDFQCSRDTSLDARASSHSSSDTFTPSPLNCTLEPATLSPKSMRDSSSDQETSWELQMFKTENIQEPAVLPAADDNNLFHTAASPLVDPLCGEIGENSLPFDNSIDLDNWRNPEAQSGLNSFELNDFFITS</sequence>
<dbReference type="PANTHER" id="PTHR46714:SF6">
    <property type="entry name" value="TRANSCRIPTIONAL ACTIVATOR HAC1"/>
    <property type="match status" value="1"/>
</dbReference>
<reference evidence="10" key="1">
    <citation type="submission" date="2022-10" db="EMBL/GenBank/DDBJ databases">
        <authorList>
            <person name="Byrne P K."/>
        </authorList>
    </citation>
    <scope>NUCLEOTIDE SEQUENCE</scope>
    <source>
        <strain evidence="10">CBS7001</strain>
    </source>
</reference>